<dbReference type="Proteomes" id="UP000183203">
    <property type="component" value="Unassembled WGS sequence"/>
</dbReference>
<accession>A0A1G6L2X3</accession>
<dbReference type="STRING" id="993073.AS029_09575"/>
<evidence type="ECO:0000313" key="2">
    <source>
        <dbReference type="Proteomes" id="UP000183203"/>
    </source>
</evidence>
<sequence length="519" mass="56918">MRSGETGADRSRRLVESWEADTAGRLQPVTRTRAEAAYLRSVTAFKNPTLDLLHGRFAPFVVAVLSVVFSPDRPAVAVADAHVEVAEAIDELRTAGYDTDDDRRIPAGSARDICRGWVRVGWLGLQIEDDVEVYRLSAHAVGALEIAGRAGGGRARVSRSRVRTLLDAVDRLARDAESDPTRRREALLEERAALDAELAALDEGIVEPLDDDHLLEEAENVIHLARELPADFSRVAESIAAMQRDVVAELRRDVRPTGEVLREYLERGRQVMQATPEGRAFQGALRLIGDPENIDDLTDQLHAVLTQPFSRLMTQEQRGELDAIARRVEAGVQEVLTAQRRASHVITAQVRTHDPIRDRHVDDLLRGVMAGLHRWSQTRSPGRVEPVRTLPLADVGHLRQSISDIRPAGAPEPLASGADDVEFAGVDTRAWGGPHYAELEAYVARLGDGFDLAEAFSGADAETRRPVDLVGLLEIVHRGGLTETDDVSIVEAVRPDGTTRRFAFGAVRAGNLTEQDADE</sequence>
<name>A0A1G6L2X3_9MICO</name>
<evidence type="ECO:0008006" key="3">
    <source>
        <dbReference type="Google" id="ProtNLM"/>
    </source>
</evidence>
<proteinExistence type="predicted"/>
<dbReference type="AlphaFoldDB" id="A0A1G6L2X3"/>
<dbReference type="Pfam" id="PF11855">
    <property type="entry name" value="DUF3375"/>
    <property type="match status" value="1"/>
</dbReference>
<reference evidence="1 2" key="1">
    <citation type="submission" date="2016-09" db="EMBL/GenBank/DDBJ databases">
        <authorList>
            <person name="Capua I."/>
            <person name="De Benedictis P."/>
            <person name="Joannis T."/>
            <person name="Lombin L.H."/>
            <person name="Cattoli G."/>
        </authorList>
    </citation>
    <scope>NUCLEOTIDE SEQUENCE [LARGE SCALE GENOMIC DNA]</scope>
    <source>
        <strain evidence="1 2">NIO-1002</strain>
    </source>
</reference>
<organism evidence="1 2">
    <name type="scientific">Microbacterium enclense</name>
    <dbReference type="NCBI Taxonomy" id="993073"/>
    <lineage>
        <taxon>Bacteria</taxon>
        <taxon>Bacillati</taxon>
        <taxon>Actinomycetota</taxon>
        <taxon>Actinomycetes</taxon>
        <taxon>Micrococcales</taxon>
        <taxon>Microbacteriaceae</taxon>
        <taxon>Microbacterium</taxon>
    </lineage>
</organism>
<evidence type="ECO:0000313" key="1">
    <source>
        <dbReference type="EMBL" id="SDC36986.1"/>
    </source>
</evidence>
<gene>
    <name evidence="1" type="ORF">SAMN05216418_2181</name>
</gene>
<dbReference type="EMBL" id="FMYG01000004">
    <property type="protein sequence ID" value="SDC36986.1"/>
    <property type="molecule type" value="Genomic_DNA"/>
</dbReference>
<dbReference type="InterPro" id="IPR021804">
    <property type="entry name" value="DUF3375"/>
</dbReference>
<protein>
    <recommendedName>
        <fullName evidence="3">DUF3375 domain-containing protein</fullName>
    </recommendedName>
</protein>